<dbReference type="AlphaFoldDB" id="A0A3B0V732"/>
<proteinExistence type="predicted"/>
<organism evidence="2">
    <name type="scientific">hydrothermal vent metagenome</name>
    <dbReference type="NCBI Taxonomy" id="652676"/>
    <lineage>
        <taxon>unclassified sequences</taxon>
        <taxon>metagenomes</taxon>
        <taxon>ecological metagenomes</taxon>
    </lineage>
</organism>
<sequence>MSDNNSAALPFQPNDGSDTPDGRQESKPNDKSGTPGGRQEFKWQVVAQANGITPATIIAGRLKAEGLPVRVWQEGAGQALGLTVGLLGTGHVAVPEEFVDQALQILGYEEEPEEWDDEFDEFDDEELID</sequence>
<name>A0A3B0V732_9ZZZZ</name>
<evidence type="ECO:0008006" key="3">
    <source>
        <dbReference type="Google" id="ProtNLM"/>
    </source>
</evidence>
<feature type="compositionally biased region" description="Basic and acidic residues" evidence="1">
    <location>
        <begin position="20"/>
        <end position="30"/>
    </location>
</feature>
<gene>
    <name evidence="2" type="ORF">MNBD_CHLOROFLEXI01-483</name>
</gene>
<accession>A0A3B0V732</accession>
<protein>
    <recommendedName>
        <fullName evidence="3">DUF2007 domain-containing protein</fullName>
    </recommendedName>
</protein>
<reference evidence="2" key="1">
    <citation type="submission" date="2018-06" db="EMBL/GenBank/DDBJ databases">
        <authorList>
            <person name="Zhirakovskaya E."/>
        </authorList>
    </citation>
    <scope>NUCLEOTIDE SEQUENCE</scope>
</reference>
<evidence type="ECO:0000313" key="2">
    <source>
        <dbReference type="EMBL" id="VAW33837.1"/>
    </source>
</evidence>
<evidence type="ECO:0000256" key="1">
    <source>
        <dbReference type="SAM" id="MobiDB-lite"/>
    </source>
</evidence>
<dbReference type="EMBL" id="UOEU01000486">
    <property type="protein sequence ID" value="VAW33837.1"/>
    <property type="molecule type" value="Genomic_DNA"/>
</dbReference>
<feature type="region of interest" description="Disordered" evidence="1">
    <location>
        <begin position="1"/>
        <end position="40"/>
    </location>
</feature>